<protein>
    <recommendedName>
        <fullName evidence="2">Sulfotransferase family protein</fullName>
    </recommendedName>
</protein>
<organism evidence="1">
    <name type="scientific">uncultured bacterium Contig248</name>
    <dbReference type="NCBI Taxonomy" id="1393544"/>
    <lineage>
        <taxon>Bacteria</taxon>
        <taxon>environmental samples</taxon>
    </lineage>
</organism>
<dbReference type="Gene3D" id="3.40.50.300">
    <property type="entry name" value="P-loop containing nucleotide triphosphate hydrolases"/>
    <property type="match status" value="1"/>
</dbReference>
<proteinExistence type="predicted"/>
<name>W0FNZ9_9BACT</name>
<accession>W0FNZ9</accession>
<evidence type="ECO:0008006" key="2">
    <source>
        <dbReference type="Google" id="ProtNLM"/>
    </source>
</evidence>
<dbReference type="AlphaFoldDB" id="W0FNZ9"/>
<evidence type="ECO:0000313" key="1">
    <source>
        <dbReference type="EMBL" id="AHF24542.1"/>
    </source>
</evidence>
<dbReference type="InterPro" id="IPR027417">
    <property type="entry name" value="P-loop_NTPase"/>
</dbReference>
<reference evidence="1" key="1">
    <citation type="journal article" date="2013" name="PLoS ONE">
        <title>Metagenomic insights into the carbohydrate-active enzymes carried by the microorganisms adhering to solid digesta in the rumen of cows.</title>
        <authorList>
            <person name="Wang L."/>
            <person name="Hatem A."/>
            <person name="Catalyurek U.V."/>
            <person name="Morrison M."/>
            <person name="Yu Z."/>
        </authorList>
    </citation>
    <scope>NUCLEOTIDE SEQUENCE</scope>
</reference>
<dbReference type="SUPFAM" id="SSF52540">
    <property type="entry name" value="P-loop containing nucleoside triphosphate hydrolases"/>
    <property type="match status" value="1"/>
</dbReference>
<sequence length="353" mass="41040">MIIGACGFGSTGSSVVSDYLKEYDTIATIDNLEFTWVSATDSLIDLETALMHPHNRTSDSITAIRRFLALAEKKKDNYERHGISSEAFMKSVNEFVDEITQVKWNWYENTNYQLKSKHFLKALMIKKVIPSREKKLGHQIKCWPMEEVRFSIAPENFYTAAKKHVSDLLRAMGADPAKPLVLDQPFPGNNPQACFPFYEDPYAIVVDRDPRDNYVFANTRLLGRNHFMPVQPVEDFIRYYRALRDNQPYLQEDRRVMHLQFEEMVYEYDATTAKLRAFLNLPDNPHPKSIFDPALSVANTQVFRRFPQYEEDIKKIEEALPEYLFDYSKYPAPDPKLKMFYGKSPLNSGKKKV</sequence>
<dbReference type="EMBL" id="KC246797">
    <property type="protein sequence ID" value="AHF24542.1"/>
    <property type="molecule type" value="Genomic_DNA"/>
</dbReference>